<accession>A0AAV1IAN4</accession>
<dbReference type="PROSITE" id="PS50297">
    <property type="entry name" value="ANK_REP_REGION"/>
    <property type="match status" value="2"/>
</dbReference>
<keyword evidence="2 3" id="KW-0040">ANK repeat</keyword>
<feature type="region of interest" description="Disordered" evidence="4">
    <location>
        <begin position="263"/>
        <end position="308"/>
    </location>
</feature>
<proteinExistence type="predicted"/>
<feature type="domain" description="Chromo" evidence="5">
    <location>
        <begin position="206"/>
        <end position="255"/>
    </location>
</feature>
<dbReference type="PANTHER" id="PTHR24171">
    <property type="entry name" value="ANKYRIN REPEAT DOMAIN-CONTAINING PROTEIN 39-RELATED"/>
    <property type="match status" value="1"/>
</dbReference>
<evidence type="ECO:0000256" key="3">
    <source>
        <dbReference type="PROSITE-ProRule" id="PRU00023"/>
    </source>
</evidence>
<dbReference type="PROSITE" id="PS50088">
    <property type="entry name" value="ANK_REPEAT"/>
    <property type="match status" value="2"/>
</dbReference>
<feature type="domain" description="Chromo" evidence="5">
    <location>
        <begin position="154"/>
        <end position="205"/>
    </location>
</feature>
<dbReference type="AlphaFoldDB" id="A0AAV1IAN4"/>
<comment type="caution">
    <text evidence="6">The sequence shown here is derived from an EMBL/GenBank/DDBJ whole genome shotgun (WGS) entry which is preliminary data.</text>
</comment>
<evidence type="ECO:0000256" key="4">
    <source>
        <dbReference type="SAM" id="MobiDB-lite"/>
    </source>
</evidence>
<dbReference type="SMART" id="SM00248">
    <property type="entry name" value="ANK"/>
    <property type="match status" value="3"/>
</dbReference>
<dbReference type="Pfam" id="PF12796">
    <property type="entry name" value="Ank_2"/>
    <property type="match status" value="1"/>
</dbReference>
<feature type="compositionally biased region" description="Polar residues" evidence="4">
    <location>
        <begin position="263"/>
        <end position="276"/>
    </location>
</feature>
<sequence length="308" mass="34399">MEGLRVVMNEYKRPMVEYLIKWKGDVEKIRKLLSTSARVLANTIDENRRSGLHFVAATGNLPCVQLFIKAGADLDLGDKDGYTPLHMAVGYSHVAVVAALLEAGANPEVQDRQSRDVIGLVESIREKMPISADYMGRRVALEQVISLLGSNLFEEVEPSVIFKDRKNENGTRDFLVKWADGEEDSWVSQWNVADDVVEDYDAGLEYGKPEAIIKSVQRGDAREYLVRWSDGYEDSWEPEDHLPAPLIAQWEDKQKQRLLDSMQTVSHSGGASSNGHQGHVTGMPTRRTGRDKGTAGKESREMQAQPVS</sequence>
<dbReference type="GO" id="GO:0004842">
    <property type="term" value="F:ubiquitin-protein transferase activity"/>
    <property type="evidence" value="ECO:0007669"/>
    <property type="project" value="TreeGrafter"/>
</dbReference>
<evidence type="ECO:0000313" key="7">
    <source>
        <dbReference type="Proteomes" id="UP001314263"/>
    </source>
</evidence>
<gene>
    <name evidence="6" type="ORF">CVIRNUC_006088</name>
</gene>
<feature type="repeat" description="ANK" evidence="3">
    <location>
        <begin position="80"/>
        <end position="112"/>
    </location>
</feature>
<dbReference type="PANTHER" id="PTHR24171:SF8">
    <property type="entry name" value="BRCA1-ASSOCIATED RING DOMAIN PROTEIN 1"/>
    <property type="match status" value="1"/>
</dbReference>
<dbReference type="InterPro" id="IPR002110">
    <property type="entry name" value="Ankyrin_rpt"/>
</dbReference>
<dbReference type="SUPFAM" id="SSF48403">
    <property type="entry name" value="Ankyrin repeat"/>
    <property type="match status" value="1"/>
</dbReference>
<dbReference type="GO" id="GO:0085020">
    <property type="term" value="P:protein K6-linked ubiquitination"/>
    <property type="evidence" value="ECO:0007669"/>
    <property type="project" value="TreeGrafter"/>
</dbReference>
<name>A0AAV1IAN4_9CHLO</name>
<feature type="repeat" description="ANK" evidence="3">
    <location>
        <begin position="47"/>
        <end position="79"/>
    </location>
</feature>
<dbReference type="InterPro" id="IPR000953">
    <property type="entry name" value="Chromo/chromo_shadow_dom"/>
</dbReference>
<dbReference type="SUPFAM" id="SSF54160">
    <property type="entry name" value="Chromo domain-like"/>
    <property type="match status" value="2"/>
</dbReference>
<dbReference type="EMBL" id="CAUYUE010000007">
    <property type="protein sequence ID" value="CAK0782893.1"/>
    <property type="molecule type" value="Genomic_DNA"/>
</dbReference>
<feature type="compositionally biased region" description="Basic and acidic residues" evidence="4">
    <location>
        <begin position="288"/>
        <end position="301"/>
    </location>
</feature>
<evidence type="ECO:0000256" key="2">
    <source>
        <dbReference type="ARBA" id="ARBA00023043"/>
    </source>
</evidence>
<dbReference type="Gene3D" id="2.40.50.40">
    <property type="match status" value="2"/>
</dbReference>
<dbReference type="SMART" id="SM00298">
    <property type="entry name" value="CHROMO"/>
    <property type="match status" value="2"/>
</dbReference>
<evidence type="ECO:0000259" key="5">
    <source>
        <dbReference type="SMART" id="SM00298"/>
    </source>
</evidence>
<dbReference type="Gene3D" id="1.25.40.20">
    <property type="entry name" value="Ankyrin repeat-containing domain"/>
    <property type="match status" value="1"/>
</dbReference>
<evidence type="ECO:0000256" key="1">
    <source>
        <dbReference type="ARBA" id="ARBA00022737"/>
    </source>
</evidence>
<protein>
    <recommendedName>
        <fullName evidence="5">Chromo domain-containing protein</fullName>
    </recommendedName>
</protein>
<dbReference type="Proteomes" id="UP001314263">
    <property type="component" value="Unassembled WGS sequence"/>
</dbReference>
<organism evidence="6 7">
    <name type="scientific">Coccomyxa viridis</name>
    <dbReference type="NCBI Taxonomy" id="1274662"/>
    <lineage>
        <taxon>Eukaryota</taxon>
        <taxon>Viridiplantae</taxon>
        <taxon>Chlorophyta</taxon>
        <taxon>core chlorophytes</taxon>
        <taxon>Trebouxiophyceae</taxon>
        <taxon>Trebouxiophyceae incertae sedis</taxon>
        <taxon>Coccomyxaceae</taxon>
        <taxon>Coccomyxa</taxon>
    </lineage>
</organism>
<dbReference type="InterPro" id="IPR036770">
    <property type="entry name" value="Ankyrin_rpt-contain_sf"/>
</dbReference>
<dbReference type="InterPro" id="IPR016197">
    <property type="entry name" value="Chromo-like_dom_sf"/>
</dbReference>
<evidence type="ECO:0000313" key="6">
    <source>
        <dbReference type="EMBL" id="CAK0782893.1"/>
    </source>
</evidence>
<keyword evidence="1" id="KW-0677">Repeat</keyword>
<keyword evidence="7" id="KW-1185">Reference proteome</keyword>
<reference evidence="6 7" key="1">
    <citation type="submission" date="2023-10" db="EMBL/GenBank/DDBJ databases">
        <authorList>
            <person name="Maclean D."/>
            <person name="Macfadyen A."/>
        </authorList>
    </citation>
    <scope>NUCLEOTIDE SEQUENCE [LARGE SCALE GENOMIC DNA]</scope>
</reference>